<dbReference type="Proteomes" id="UP000244016">
    <property type="component" value="Unassembled WGS sequence"/>
</dbReference>
<sequence>MPLLHRPLPAFPHRSRVLPVSPKGREVAQVESTTAIWASGWEARNSSAAR</sequence>
<reference evidence="1 2" key="1">
    <citation type="submission" date="2017-08" db="EMBL/GenBank/DDBJ databases">
        <title>Burning lignite coal seam in the remote Altai Mountains harbors a hydrogen-driven thermophilic microbial community.</title>
        <authorList>
            <person name="Kadnikov V.V."/>
            <person name="Mardanov A.V."/>
            <person name="Ivasenko D."/>
            <person name="Beletsky A.V."/>
            <person name="Karnachuk O.V."/>
            <person name="Ravin N.V."/>
        </authorList>
    </citation>
    <scope>NUCLEOTIDE SEQUENCE [LARGE SCALE GENOMIC DNA]</scope>
    <source>
        <strain evidence="1">AL31</strain>
    </source>
</reference>
<evidence type="ECO:0000313" key="1">
    <source>
        <dbReference type="EMBL" id="PTQ53230.1"/>
    </source>
</evidence>
<comment type="caution">
    <text evidence="1">The sequence shown here is derived from an EMBL/GenBank/DDBJ whole genome shotgun (WGS) entry which is preliminary data.</text>
</comment>
<proteinExistence type="predicted"/>
<accession>A0A2T5GAM9</accession>
<dbReference type="EMBL" id="PEBW01000001">
    <property type="protein sequence ID" value="PTQ53230.1"/>
    <property type="molecule type" value="Genomic_DNA"/>
</dbReference>
<gene>
    <name evidence="1" type="ORF">BLITH_0310</name>
</gene>
<dbReference type="AlphaFoldDB" id="A0A2T5GAM9"/>
<protein>
    <submittedName>
        <fullName evidence="1">Uncharacterized protein</fullName>
    </submittedName>
</protein>
<name>A0A2T5GAM9_9BACL</name>
<evidence type="ECO:0000313" key="2">
    <source>
        <dbReference type="Proteomes" id="UP000244016"/>
    </source>
</evidence>
<organism evidence="1 2">
    <name type="scientific">Brockia lithotrophica</name>
    <dbReference type="NCBI Taxonomy" id="933949"/>
    <lineage>
        <taxon>Bacteria</taxon>
        <taxon>Bacillati</taxon>
        <taxon>Bacillota</taxon>
        <taxon>Bacilli</taxon>
        <taxon>Bacillales</taxon>
        <taxon>Bacillales Family X. Incertae Sedis</taxon>
        <taxon>Brockia</taxon>
    </lineage>
</organism>